<evidence type="ECO:0000313" key="6">
    <source>
        <dbReference type="Proteomes" id="UP000033632"/>
    </source>
</evidence>
<dbReference type="SUPFAM" id="SSF46689">
    <property type="entry name" value="Homeodomain-like"/>
    <property type="match status" value="2"/>
</dbReference>
<accession>A0A0F5FVS0</accession>
<dbReference type="InterPro" id="IPR018060">
    <property type="entry name" value="HTH_AraC"/>
</dbReference>
<keyword evidence="6" id="KW-1185">Reference proteome</keyword>
<dbReference type="Pfam" id="PF12833">
    <property type="entry name" value="HTH_18"/>
    <property type="match status" value="1"/>
</dbReference>
<evidence type="ECO:0000256" key="3">
    <source>
        <dbReference type="ARBA" id="ARBA00023163"/>
    </source>
</evidence>
<dbReference type="EMBL" id="JZEX01000061">
    <property type="protein sequence ID" value="KKB12645.1"/>
    <property type="molecule type" value="Genomic_DNA"/>
</dbReference>
<dbReference type="Gene3D" id="1.10.10.60">
    <property type="entry name" value="Homeodomain-like"/>
    <property type="match status" value="2"/>
</dbReference>
<keyword evidence="2" id="KW-0238">DNA-binding</keyword>
<gene>
    <name evidence="5" type="ORF">VE25_06260</name>
</gene>
<dbReference type="InterPro" id="IPR050204">
    <property type="entry name" value="AraC_XylS_family_regulators"/>
</dbReference>
<dbReference type="GO" id="GO:0003700">
    <property type="term" value="F:DNA-binding transcription factor activity"/>
    <property type="evidence" value="ECO:0007669"/>
    <property type="project" value="InterPro"/>
</dbReference>
<evidence type="ECO:0000313" key="5">
    <source>
        <dbReference type="EMBL" id="KKB12645.1"/>
    </source>
</evidence>
<keyword evidence="1" id="KW-0805">Transcription regulation</keyword>
<reference evidence="5 6" key="1">
    <citation type="submission" date="2015-03" db="EMBL/GenBank/DDBJ databases">
        <authorList>
            <person name="Hassan Y.I."/>
            <person name="Lepp D."/>
            <person name="Li X.-Z."/>
            <person name="Zhou T."/>
        </authorList>
    </citation>
    <scope>NUCLEOTIDE SEQUENCE [LARGE SCALE GENOMIC DNA]</scope>
    <source>
        <strain evidence="5 6">BD-c194</strain>
    </source>
</reference>
<dbReference type="Proteomes" id="UP000033632">
    <property type="component" value="Unassembled WGS sequence"/>
</dbReference>
<dbReference type="InterPro" id="IPR009057">
    <property type="entry name" value="Homeodomain-like_sf"/>
</dbReference>
<organism evidence="5 6">
    <name type="scientific">Devosia geojensis</name>
    <dbReference type="NCBI Taxonomy" id="443610"/>
    <lineage>
        <taxon>Bacteria</taxon>
        <taxon>Pseudomonadati</taxon>
        <taxon>Pseudomonadota</taxon>
        <taxon>Alphaproteobacteria</taxon>
        <taxon>Hyphomicrobiales</taxon>
        <taxon>Devosiaceae</taxon>
        <taxon>Devosia</taxon>
    </lineage>
</organism>
<dbReference type="STRING" id="443610.VE25_06260"/>
<feature type="domain" description="HTH araC/xylS-type" evidence="4">
    <location>
        <begin position="199"/>
        <end position="297"/>
    </location>
</feature>
<dbReference type="PATRIC" id="fig|443610.3.peg.3805"/>
<comment type="caution">
    <text evidence="5">The sequence shown here is derived from an EMBL/GenBank/DDBJ whole genome shotgun (WGS) entry which is preliminary data.</text>
</comment>
<dbReference type="PANTHER" id="PTHR46796:SF6">
    <property type="entry name" value="ARAC SUBFAMILY"/>
    <property type="match status" value="1"/>
</dbReference>
<evidence type="ECO:0000259" key="4">
    <source>
        <dbReference type="PROSITE" id="PS01124"/>
    </source>
</evidence>
<sequence>MDPAIETRLRVAVGHDLLGGIPQHVGPRLSTLKGGVVHSLRPPGTMTFQSPGDFVAIVLARVPRMESRLGSDTLHVFDAPVGMLIVSPANVDSASRWFSLRENLTVGYEPGFLAELAAREFSLLDLRLHPLPFGHVDTQALQIAHLFKQELASGAANELYIDSLMTVLGLHVVRYYSNATEARAGVKAGESGLSQTSARRVQDFLKENFAGKVSVASLAELCGLSPGHFIQAFTRSFGVPPYRYLINLRLGYAAQLLSETQLPIAEVAYLSGFSSQSHLTSTMRKYRNFTPAQIRSGGRV</sequence>
<name>A0A0F5FVS0_9HYPH</name>
<proteinExistence type="predicted"/>
<protein>
    <recommendedName>
        <fullName evidence="4">HTH araC/xylS-type domain-containing protein</fullName>
    </recommendedName>
</protein>
<evidence type="ECO:0000256" key="1">
    <source>
        <dbReference type="ARBA" id="ARBA00023015"/>
    </source>
</evidence>
<dbReference type="SMART" id="SM00342">
    <property type="entry name" value="HTH_ARAC"/>
    <property type="match status" value="1"/>
</dbReference>
<keyword evidence="3" id="KW-0804">Transcription</keyword>
<dbReference type="AlphaFoldDB" id="A0A0F5FVS0"/>
<dbReference type="GO" id="GO:0043565">
    <property type="term" value="F:sequence-specific DNA binding"/>
    <property type="evidence" value="ECO:0007669"/>
    <property type="project" value="InterPro"/>
</dbReference>
<evidence type="ECO:0000256" key="2">
    <source>
        <dbReference type="ARBA" id="ARBA00023125"/>
    </source>
</evidence>
<dbReference type="PANTHER" id="PTHR46796">
    <property type="entry name" value="HTH-TYPE TRANSCRIPTIONAL ACTIVATOR RHAS-RELATED"/>
    <property type="match status" value="1"/>
</dbReference>
<dbReference type="PROSITE" id="PS01124">
    <property type="entry name" value="HTH_ARAC_FAMILY_2"/>
    <property type="match status" value="1"/>
</dbReference>